<sequence length="115" mass="12961">MNTAPQKQQTNWFQQLQEFEAKRPAIRKAGIEALNRLVPVALRGTGQSAVIGRFLLGLYNGHDYPFVLTSLRGLDTALFDDCLAVLQLDFSPEQEVHTYFPNGDAIWAELIRAWA</sequence>
<evidence type="ECO:0000259" key="1">
    <source>
        <dbReference type="Pfam" id="PF24720"/>
    </source>
</evidence>
<feature type="domain" description="DUF7673" evidence="1">
    <location>
        <begin position="32"/>
        <end position="114"/>
    </location>
</feature>
<gene>
    <name evidence="2" type="ORF">CEQ51_10205</name>
</gene>
<dbReference type="InterPro" id="IPR056090">
    <property type="entry name" value="DUF7673"/>
</dbReference>
<organism evidence="2 3">
    <name type="scientific">Pseudomonas thivervalensis</name>
    <dbReference type="NCBI Taxonomy" id="86265"/>
    <lineage>
        <taxon>Bacteria</taxon>
        <taxon>Pseudomonadati</taxon>
        <taxon>Pseudomonadota</taxon>
        <taxon>Gammaproteobacteria</taxon>
        <taxon>Pseudomonadales</taxon>
        <taxon>Pseudomonadaceae</taxon>
        <taxon>Pseudomonas</taxon>
    </lineage>
</organism>
<dbReference type="RefSeq" id="WP_208667034.1">
    <property type="nucleotide sequence ID" value="NZ_CP022201.1"/>
</dbReference>
<name>A0A2Z4ZA52_9PSED</name>
<dbReference type="AlphaFoldDB" id="A0A2Z4ZA52"/>
<evidence type="ECO:0000313" key="3">
    <source>
        <dbReference type="Proteomes" id="UP000251666"/>
    </source>
</evidence>
<keyword evidence="3" id="KW-1185">Reference proteome</keyword>
<dbReference type="Pfam" id="PF24720">
    <property type="entry name" value="DUF7673"/>
    <property type="match status" value="1"/>
</dbReference>
<accession>A0A2Z4ZA52</accession>
<protein>
    <recommendedName>
        <fullName evidence="1">DUF7673 domain-containing protein</fullName>
    </recommendedName>
</protein>
<evidence type="ECO:0000313" key="2">
    <source>
        <dbReference type="EMBL" id="AXA60421.1"/>
    </source>
</evidence>
<dbReference type="EMBL" id="CP022202">
    <property type="protein sequence ID" value="AXA60421.1"/>
    <property type="molecule type" value="Genomic_DNA"/>
</dbReference>
<dbReference type="Proteomes" id="UP000251666">
    <property type="component" value="Chromosome"/>
</dbReference>
<proteinExistence type="predicted"/>
<dbReference type="KEGG" id="pthv:CE140_10365"/>
<reference evidence="3" key="1">
    <citation type="journal article" date="2021" name="Front. Microbiol.">
        <title>Genomic Analysis of the 1-Aminocyclopropane-1-Carboxylate Deaminase-Producing Pseudomonas thivervalensis SC5 Reveals Its Multifaceted Roles in Soil and in Beneficial Interactions With Plants.</title>
        <authorList>
            <person name="Nascimento F.X."/>
            <person name="Uron P."/>
            <person name="Glick B.R."/>
            <person name="Giachini A."/>
            <person name="Rossi M.J."/>
        </authorList>
    </citation>
    <scope>NUCLEOTIDE SEQUENCE [LARGE SCALE GENOMIC DNA]</scope>
    <source>
        <strain evidence="3">PLM3</strain>
    </source>
</reference>